<evidence type="ECO:0000313" key="2">
    <source>
        <dbReference type="EMBL" id="SNS97710.1"/>
    </source>
</evidence>
<sequence length="125" mass="14328">MNFLQKYKSVKITALIVGVVVILVLLMKGNIPHERFDSTKWKTADLNSEANWSLRWDMMNSLRNNHKLVGKSKSEIIELLGEPESKTNSTFRYYLGYSKNGINTGSLIIKFDAEGRVVDYQVWQG</sequence>
<reference evidence="3" key="1">
    <citation type="submission" date="2017-06" db="EMBL/GenBank/DDBJ databases">
        <authorList>
            <person name="Varghese N."/>
            <person name="Submissions S."/>
        </authorList>
    </citation>
    <scope>NUCLEOTIDE SEQUENCE [LARGE SCALE GENOMIC DNA]</scope>
    <source>
        <strain evidence="3">NKM1</strain>
    </source>
</reference>
<dbReference type="AlphaFoldDB" id="A0A239IVP6"/>
<evidence type="ECO:0000256" key="1">
    <source>
        <dbReference type="SAM" id="Phobius"/>
    </source>
</evidence>
<keyword evidence="1" id="KW-0812">Transmembrane</keyword>
<evidence type="ECO:0000313" key="3">
    <source>
        <dbReference type="Proteomes" id="UP000198432"/>
    </source>
</evidence>
<keyword evidence="1" id="KW-0472">Membrane</keyword>
<feature type="transmembrane region" description="Helical" evidence="1">
    <location>
        <begin position="12"/>
        <end position="31"/>
    </location>
</feature>
<dbReference type="OrthoDB" id="2623622at2"/>
<gene>
    <name evidence="2" type="ORF">SAMN06296052_11937</name>
</gene>
<protein>
    <recommendedName>
        <fullName evidence="4">SmpA / OmlA family protein</fullName>
    </recommendedName>
</protein>
<dbReference type="EMBL" id="FZOQ01000019">
    <property type="protein sequence ID" value="SNS97710.1"/>
    <property type="molecule type" value="Genomic_DNA"/>
</dbReference>
<organism evidence="2 3">
    <name type="scientific">Pontibacter ummariensis</name>
    <dbReference type="NCBI Taxonomy" id="1610492"/>
    <lineage>
        <taxon>Bacteria</taxon>
        <taxon>Pseudomonadati</taxon>
        <taxon>Bacteroidota</taxon>
        <taxon>Cytophagia</taxon>
        <taxon>Cytophagales</taxon>
        <taxon>Hymenobacteraceae</taxon>
        <taxon>Pontibacter</taxon>
    </lineage>
</organism>
<dbReference type="Proteomes" id="UP000198432">
    <property type="component" value="Unassembled WGS sequence"/>
</dbReference>
<proteinExistence type="predicted"/>
<keyword evidence="3" id="KW-1185">Reference proteome</keyword>
<dbReference type="RefSeq" id="WP_089320661.1">
    <property type="nucleotide sequence ID" value="NZ_FZOQ01000019.1"/>
</dbReference>
<keyword evidence="1" id="KW-1133">Transmembrane helix</keyword>
<name>A0A239IVP6_9BACT</name>
<evidence type="ECO:0008006" key="4">
    <source>
        <dbReference type="Google" id="ProtNLM"/>
    </source>
</evidence>
<accession>A0A239IVP6</accession>